<evidence type="ECO:0000256" key="8">
    <source>
        <dbReference type="ARBA" id="ARBA00023128"/>
    </source>
</evidence>
<evidence type="ECO:0000256" key="1">
    <source>
        <dbReference type="ARBA" id="ARBA00004448"/>
    </source>
</evidence>
<dbReference type="Gene3D" id="1.50.40.10">
    <property type="entry name" value="Mitochondrial carrier domain"/>
    <property type="match status" value="2"/>
</dbReference>
<keyword evidence="5" id="KW-0677">Repeat</keyword>
<keyword evidence="4 10" id="KW-0812">Transmembrane</keyword>
<keyword evidence="12" id="KW-1185">Reference proteome</keyword>
<dbReference type="FunFam" id="1.50.40.10:FF:000076">
    <property type="entry name" value="Mitochondrial phosphate carrier protein 2"/>
    <property type="match status" value="1"/>
</dbReference>
<keyword evidence="6" id="KW-0999">Mitochondrion inner membrane</keyword>
<comment type="subcellular location">
    <subcellularLocation>
        <location evidence="1">Mitochondrion inner membrane</location>
        <topology evidence="1">Multi-pass membrane protein</topology>
    </subcellularLocation>
</comment>
<keyword evidence="7" id="KW-1133">Transmembrane helix</keyword>
<dbReference type="AlphaFoldDB" id="A0A1B7SBM3"/>
<reference evidence="11" key="2">
    <citation type="submission" date="2021-01" db="EMBL/GenBank/DDBJ databases">
        <authorList>
            <person name="Schikora-Tamarit M.A."/>
        </authorList>
    </citation>
    <scope>NUCLEOTIDE SEQUENCE</scope>
    <source>
        <strain evidence="11">NCAIM Y.01608</strain>
    </source>
</reference>
<evidence type="ECO:0000256" key="7">
    <source>
        <dbReference type="ARBA" id="ARBA00022989"/>
    </source>
</evidence>
<sequence length="287" mass="31348">MSSDKIELYSSKYYIACATGGFLACAPTHSGVLPLDLVKCRLQVKPGLYKGNLDGIKSIIKTEGLRKVFTGIGPTFIGYGLQGSGKYGFYEVFKKKYSDFFGVSNAYVYMLASASAEFLADIALCPFESMKVKIQTTLPPNPVVGLYSNLYSGLVPLWFRQIPYTCVKFTSFEKIVELIYASFLTKPKEQYSKIQQTGVSFAGGYVAGIFCALVSHPADVMVSLINNESGKGESMLSAVGRIYKRIGFSGLWNGLGARIVMIGTLTGFQWLIYDSFKVSVGLPTTGH</sequence>
<dbReference type="Pfam" id="PF00153">
    <property type="entry name" value="Mito_carr"/>
    <property type="match status" value="2"/>
</dbReference>
<reference evidence="11" key="1">
    <citation type="journal article" date="2021" name="Open Biol.">
        <title>Shared evolutionary footprints suggest mitochondrial oxidative damage underlies multiple complex I losses in fungi.</title>
        <authorList>
            <person name="Schikora-Tamarit M.A."/>
            <person name="Marcet-Houben M."/>
            <person name="Nosek J."/>
            <person name="Gabaldon T."/>
        </authorList>
    </citation>
    <scope>NUCLEOTIDE SEQUENCE</scope>
    <source>
        <strain evidence="11">NCAIM Y.01608</strain>
    </source>
</reference>
<dbReference type="RefSeq" id="XP_018208865.1">
    <property type="nucleotide sequence ID" value="XM_018356430.1"/>
</dbReference>
<dbReference type="GO" id="GO:1990547">
    <property type="term" value="P:mitochondrial phosphate ion transmembrane transport"/>
    <property type="evidence" value="ECO:0007669"/>
    <property type="project" value="InterPro"/>
</dbReference>
<evidence type="ECO:0000256" key="3">
    <source>
        <dbReference type="ARBA" id="ARBA00022448"/>
    </source>
</evidence>
<gene>
    <name evidence="11" type="ORF">OGATHE_001524</name>
</gene>
<evidence type="ECO:0000256" key="9">
    <source>
        <dbReference type="ARBA" id="ARBA00023136"/>
    </source>
</evidence>
<evidence type="ECO:0000256" key="5">
    <source>
        <dbReference type="ARBA" id="ARBA00022737"/>
    </source>
</evidence>
<evidence type="ECO:0000256" key="10">
    <source>
        <dbReference type="RuleBase" id="RU000488"/>
    </source>
</evidence>
<evidence type="ECO:0000256" key="2">
    <source>
        <dbReference type="ARBA" id="ARBA00006375"/>
    </source>
</evidence>
<keyword evidence="3 10" id="KW-0813">Transport</keyword>
<keyword evidence="9" id="KW-0472">Membrane</keyword>
<dbReference type="SUPFAM" id="SSF103506">
    <property type="entry name" value="Mitochondrial carrier"/>
    <property type="match status" value="1"/>
</dbReference>
<keyword evidence="8" id="KW-0496">Mitochondrion</keyword>
<dbReference type="PANTHER" id="PTHR45671:SF10">
    <property type="entry name" value="SOLUTE CARRIER FAMILY 25 MEMBER 3"/>
    <property type="match status" value="1"/>
</dbReference>
<evidence type="ECO:0000313" key="12">
    <source>
        <dbReference type="Proteomes" id="UP000788993"/>
    </source>
</evidence>
<dbReference type="InterPro" id="IPR044677">
    <property type="entry name" value="SLC25A3/Pic2/Mir1-like"/>
</dbReference>
<dbReference type="PROSITE" id="PS51257">
    <property type="entry name" value="PROKAR_LIPOPROTEIN"/>
    <property type="match status" value="1"/>
</dbReference>
<dbReference type="InterPro" id="IPR018108">
    <property type="entry name" value="MCP_transmembrane"/>
</dbReference>
<organism evidence="11 12">
    <name type="scientific">Ogataea polymorpha</name>
    <dbReference type="NCBI Taxonomy" id="460523"/>
    <lineage>
        <taxon>Eukaryota</taxon>
        <taxon>Fungi</taxon>
        <taxon>Dikarya</taxon>
        <taxon>Ascomycota</taxon>
        <taxon>Saccharomycotina</taxon>
        <taxon>Pichiomycetes</taxon>
        <taxon>Pichiales</taxon>
        <taxon>Pichiaceae</taxon>
        <taxon>Ogataea</taxon>
    </lineage>
</organism>
<dbReference type="Proteomes" id="UP000788993">
    <property type="component" value="Unassembled WGS sequence"/>
</dbReference>
<comment type="caution">
    <text evidence="11">The sequence shown here is derived from an EMBL/GenBank/DDBJ whole genome shotgun (WGS) entry which is preliminary data.</text>
</comment>
<dbReference type="PANTHER" id="PTHR45671">
    <property type="entry name" value="SOLUTE CARRIER FAMILY 25 (MITOCHONDRIAL CARRIER PHOSPHATE CARRIER), MEMBER 3, LIKE-RELATED-RELATED"/>
    <property type="match status" value="1"/>
</dbReference>
<evidence type="ECO:0000313" key="11">
    <source>
        <dbReference type="EMBL" id="KAH3675185.1"/>
    </source>
</evidence>
<dbReference type="EMBL" id="JAEUBD010000382">
    <property type="protein sequence ID" value="KAH3675185.1"/>
    <property type="molecule type" value="Genomic_DNA"/>
</dbReference>
<dbReference type="PROSITE" id="PS50920">
    <property type="entry name" value="SOLCAR"/>
    <property type="match status" value="3"/>
</dbReference>
<proteinExistence type="inferred from homology"/>
<dbReference type="GO" id="GO:0006878">
    <property type="term" value="P:intracellular copper ion homeostasis"/>
    <property type="evidence" value="ECO:0007669"/>
    <property type="project" value="EnsemblFungi"/>
</dbReference>
<comment type="similarity">
    <text evidence="2 10">Belongs to the mitochondrial carrier (TC 2.A.29) family.</text>
</comment>
<dbReference type="GO" id="GO:0005315">
    <property type="term" value="F:phosphate transmembrane transporter activity"/>
    <property type="evidence" value="ECO:0007669"/>
    <property type="project" value="EnsemblFungi"/>
</dbReference>
<dbReference type="GO" id="GO:0005375">
    <property type="term" value="F:copper ion transmembrane transporter activity"/>
    <property type="evidence" value="ECO:0007669"/>
    <property type="project" value="EnsemblFungi"/>
</dbReference>
<name>A0A1B7SBM3_9ASCO</name>
<dbReference type="InterPro" id="IPR023395">
    <property type="entry name" value="MCP_dom_sf"/>
</dbReference>
<dbReference type="GO" id="GO:0005743">
    <property type="term" value="C:mitochondrial inner membrane"/>
    <property type="evidence" value="ECO:0007669"/>
    <property type="project" value="UniProtKB-SubCell"/>
</dbReference>
<protein>
    <submittedName>
        <fullName evidence="11">Uncharacterized protein</fullName>
    </submittedName>
</protein>
<evidence type="ECO:0000256" key="6">
    <source>
        <dbReference type="ARBA" id="ARBA00022792"/>
    </source>
</evidence>
<evidence type="ECO:0000256" key="4">
    <source>
        <dbReference type="ARBA" id="ARBA00022692"/>
    </source>
</evidence>
<accession>A0A1B7SBM3</accession>